<feature type="compositionally biased region" description="Acidic residues" evidence="1">
    <location>
        <begin position="110"/>
        <end position="120"/>
    </location>
</feature>
<proteinExistence type="predicted"/>
<accession>A0A0J0XNE2</accession>
<dbReference type="RefSeq" id="XP_018279088.1">
    <property type="nucleotide sequence ID" value="XM_018423073.1"/>
</dbReference>
<dbReference type="EMBL" id="KQ087203">
    <property type="protein sequence ID" value="KLT42597.1"/>
    <property type="molecule type" value="Genomic_DNA"/>
</dbReference>
<protein>
    <submittedName>
        <fullName evidence="2">Uncharacterized protein</fullName>
    </submittedName>
</protein>
<feature type="compositionally biased region" description="Basic residues" evidence="1">
    <location>
        <begin position="51"/>
        <end position="63"/>
    </location>
</feature>
<keyword evidence="3" id="KW-1185">Reference proteome</keyword>
<feature type="compositionally biased region" description="Basic and acidic residues" evidence="1">
    <location>
        <begin position="79"/>
        <end position="98"/>
    </location>
</feature>
<dbReference type="Proteomes" id="UP000053611">
    <property type="component" value="Unassembled WGS sequence"/>
</dbReference>
<feature type="compositionally biased region" description="Polar residues" evidence="1">
    <location>
        <begin position="9"/>
        <end position="22"/>
    </location>
</feature>
<evidence type="ECO:0000256" key="1">
    <source>
        <dbReference type="SAM" id="MobiDB-lite"/>
    </source>
</evidence>
<evidence type="ECO:0000313" key="3">
    <source>
        <dbReference type="Proteomes" id="UP000053611"/>
    </source>
</evidence>
<name>A0A0J0XNE2_9TREE</name>
<evidence type="ECO:0000313" key="2">
    <source>
        <dbReference type="EMBL" id="KLT42597.1"/>
    </source>
</evidence>
<gene>
    <name evidence="2" type="ORF">CC85DRAFT_285331</name>
</gene>
<feature type="region of interest" description="Disordered" evidence="1">
    <location>
        <begin position="110"/>
        <end position="129"/>
    </location>
</feature>
<organism evidence="2 3">
    <name type="scientific">Cutaneotrichosporon oleaginosum</name>
    <dbReference type="NCBI Taxonomy" id="879819"/>
    <lineage>
        <taxon>Eukaryota</taxon>
        <taxon>Fungi</taxon>
        <taxon>Dikarya</taxon>
        <taxon>Basidiomycota</taxon>
        <taxon>Agaricomycotina</taxon>
        <taxon>Tremellomycetes</taxon>
        <taxon>Trichosporonales</taxon>
        <taxon>Trichosporonaceae</taxon>
        <taxon>Cutaneotrichosporon</taxon>
    </lineage>
</organism>
<dbReference type="AlphaFoldDB" id="A0A0J0XNE2"/>
<reference evidence="2 3" key="1">
    <citation type="submission" date="2015-03" db="EMBL/GenBank/DDBJ databases">
        <title>Genomics and transcriptomics of the oil-accumulating basidiomycete yeast T. oleaginosus allow insights into substrate utilization and the diverse evolutionary trajectories of mating systems in fungi.</title>
        <authorList>
            <consortium name="DOE Joint Genome Institute"/>
            <person name="Kourist R."/>
            <person name="Kracht O."/>
            <person name="Bracharz F."/>
            <person name="Lipzen A."/>
            <person name="Nolan M."/>
            <person name="Ohm R."/>
            <person name="Grigoriev I."/>
            <person name="Sun S."/>
            <person name="Heitman J."/>
            <person name="Bruck T."/>
            <person name="Nowrousian M."/>
        </authorList>
    </citation>
    <scope>NUCLEOTIDE SEQUENCE [LARGE SCALE GENOMIC DNA]</scope>
    <source>
        <strain evidence="2 3">IBC0246</strain>
    </source>
</reference>
<feature type="region of interest" description="Disordered" evidence="1">
    <location>
        <begin position="1"/>
        <end position="98"/>
    </location>
</feature>
<sequence>MHGNRYRSPANNPASTKKTPPSKQGGPALSGPSHSPHDKDVGADVGTFARSRNRPRNRRRKGGRLQDENQKGPIPGSQRHHEVQLHRESEAKSSERPSWEEVFARMADEAELELSADDPADGWGEPPKSKLRRLRVEKWLLGVVPGAAPF</sequence>
<dbReference type="GeneID" id="28983676"/>